<name>A0AAV2SMS7_MEGNR</name>
<dbReference type="AlphaFoldDB" id="A0AAV2SMS7"/>
<dbReference type="Gene3D" id="2.170.140.10">
    <property type="entry name" value="Chitin binding domain"/>
    <property type="match status" value="1"/>
</dbReference>
<evidence type="ECO:0000259" key="2">
    <source>
        <dbReference type="PROSITE" id="PS50940"/>
    </source>
</evidence>
<dbReference type="InterPro" id="IPR002557">
    <property type="entry name" value="Chitin-bd_dom"/>
</dbReference>
<dbReference type="SMART" id="SM00494">
    <property type="entry name" value="ChtBD2"/>
    <property type="match status" value="1"/>
</dbReference>
<evidence type="ECO:0000313" key="4">
    <source>
        <dbReference type="Proteomes" id="UP001497623"/>
    </source>
</evidence>
<protein>
    <recommendedName>
        <fullName evidence="2">Chitin-binding type-2 domain-containing protein</fullName>
    </recommendedName>
</protein>
<feature type="non-terminal residue" evidence="3">
    <location>
        <position position="1"/>
    </location>
</feature>
<dbReference type="InterPro" id="IPR036508">
    <property type="entry name" value="Chitin-bd_dom_sf"/>
</dbReference>
<evidence type="ECO:0000256" key="1">
    <source>
        <dbReference type="SAM" id="Phobius"/>
    </source>
</evidence>
<reference evidence="3 4" key="1">
    <citation type="submission" date="2024-05" db="EMBL/GenBank/DDBJ databases">
        <authorList>
            <person name="Wallberg A."/>
        </authorList>
    </citation>
    <scope>NUCLEOTIDE SEQUENCE [LARGE SCALE GENOMIC DNA]</scope>
</reference>
<keyword evidence="4" id="KW-1185">Reference proteome</keyword>
<keyword evidence="1" id="KW-0812">Transmembrane</keyword>
<dbReference type="Pfam" id="PF01607">
    <property type="entry name" value="CBM_14"/>
    <property type="match status" value="1"/>
</dbReference>
<keyword evidence="1" id="KW-1133">Transmembrane helix</keyword>
<dbReference type="PROSITE" id="PS50940">
    <property type="entry name" value="CHIT_BIND_II"/>
    <property type="match status" value="1"/>
</dbReference>
<feature type="transmembrane region" description="Helical" evidence="1">
    <location>
        <begin position="28"/>
        <end position="53"/>
    </location>
</feature>
<evidence type="ECO:0000313" key="3">
    <source>
        <dbReference type="EMBL" id="CAL4214952.1"/>
    </source>
</evidence>
<keyword evidence="1" id="KW-0472">Membrane</keyword>
<proteinExistence type="predicted"/>
<dbReference type="Proteomes" id="UP001497623">
    <property type="component" value="Unassembled WGS sequence"/>
</dbReference>
<gene>
    <name evidence="3" type="ORF">MNOR_LOCUS38677</name>
</gene>
<comment type="caution">
    <text evidence="3">The sequence shown here is derived from an EMBL/GenBank/DDBJ whole genome shotgun (WGS) entry which is preliminary data.</text>
</comment>
<feature type="domain" description="Chitin-binding type-2" evidence="2">
    <location>
        <begin position="87"/>
        <end position="154"/>
    </location>
</feature>
<dbReference type="SUPFAM" id="SSF57625">
    <property type="entry name" value="Invertebrate chitin-binding proteins"/>
    <property type="match status" value="1"/>
</dbReference>
<dbReference type="PANTHER" id="PTHR22933">
    <property type="entry name" value="FI18007P1-RELATED"/>
    <property type="match status" value="1"/>
</dbReference>
<sequence>RSPPHHQLPVHRLCCNTTTCVINSTVHYYFYLLDIMIAKCAILGLIAAGMVGLSMSFPERIKRDSTPEEYELPSNATAVLTRALRTGFRCDNRVYGYYADIDNNCEVFHICYPYVDVDLAIRMRMFSFICGSGLVFDQEKMVCERKEDAIPCEASNQFYDYNNYFGQVEVQFRDGEPPATQARDFQVQTAAELGQNFV</sequence>
<accession>A0AAV2SMS7</accession>
<dbReference type="GO" id="GO:0008061">
    <property type="term" value="F:chitin binding"/>
    <property type="evidence" value="ECO:0007669"/>
    <property type="project" value="InterPro"/>
</dbReference>
<dbReference type="PANTHER" id="PTHR22933:SF43">
    <property type="entry name" value="LP10131P"/>
    <property type="match status" value="1"/>
</dbReference>
<dbReference type="EMBL" id="CAXKWB010090546">
    <property type="protein sequence ID" value="CAL4214952.1"/>
    <property type="molecule type" value="Genomic_DNA"/>
</dbReference>
<dbReference type="GO" id="GO:0005576">
    <property type="term" value="C:extracellular region"/>
    <property type="evidence" value="ECO:0007669"/>
    <property type="project" value="InterPro"/>
</dbReference>
<organism evidence="3 4">
    <name type="scientific">Meganyctiphanes norvegica</name>
    <name type="common">Northern krill</name>
    <name type="synonym">Thysanopoda norvegica</name>
    <dbReference type="NCBI Taxonomy" id="48144"/>
    <lineage>
        <taxon>Eukaryota</taxon>
        <taxon>Metazoa</taxon>
        <taxon>Ecdysozoa</taxon>
        <taxon>Arthropoda</taxon>
        <taxon>Crustacea</taxon>
        <taxon>Multicrustacea</taxon>
        <taxon>Malacostraca</taxon>
        <taxon>Eumalacostraca</taxon>
        <taxon>Eucarida</taxon>
        <taxon>Euphausiacea</taxon>
        <taxon>Euphausiidae</taxon>
        <taxon>Meganyctiphanes</taxon>
    </lineage>
</organism>
<dbReference type="InterPro" id="IPR052976">
    <property type="entry name" value="Scoloptoxin-like"/>
</dbReference>